<dbReference type="InterPro" id="IPR013935">
    <property type="entry name" value="Trs120_TRAPPC9"/>
</dbReference>
<proteinExistence type="predicted"/>
<comment type="caution">
    <text evidence="8">The sequence shown here is derived from an EMBL/GenBank/DDBJ whole genome shotgun (WGS) entry which is preliminary data.</text>
</comment>
<protein>
    <submittedName>
        <fullName evidence="8">Uncharacterized protein</fullName>
    </submittedName>
</protein>
<dbReference type="InterPro" id="IPR058565">
    <property type="entry name" value="Ig_TRAPPC9_Trs120_1st"/>
</dbReference>
<name>A0A2C9UBF5_MANES</name>
<dbReference type="PANTHER" id="PTHR21512">
    <property type="entry name" value="TRAFFICKING PROTEIN PARTICLE COMPLEX SUBUNIT 9"/>
    <property type="match status" value="1"/>
</dbReference>
<dbReference type="InterPro" id="IPR058567">
    <property type="entry name" value="Ig_TRAPPC9_Trs120_3rd"/>
</dbReference>
<feature type="domain" description="Trs120/TRAPPC9 fourth Ig-like" evidence="7">
    <location>
        <begin position="1060"/>
        <end position="1186"/>
    </location>
</feature>
<feature type="domain" description="Trs120/TRAPPC9 N-terminal" evidence="3">
    <location>
        <begin position="207"/>
        <end position="271"/>
    </location>
</feature>
<keyword evidence="2" id="KW-0333">Golgi apparatus</keyword>
<dbReference type="Pfam" id="PF26282">
    <property type="entry name" value="Ig_TRAPPC9-Trs120_3rd"/>
    <property type="match status" value="1"/>
</dbReference>
<dbReference type="InterPro" id="IPR058564">
    <property type="entry name" value="TPR_TRAPPC9_Trs120"/>
</dbReference>
<evidence type="ECO:0000313" key="9">
    <source>
        <dbReference type="Proteomes" id="UP000091857"/>
    </source>
</evidence>
<evidence type="ECO:0000256" key="2">
    <source>
        <dbReference type="ARBA" id="ARBA00023034"/>
    </source>
</evidence>
<reference evidence="9" key="1">
    <citation type="journal article" date="2016" name="Nat. Biotechnol.">
        <title>Sequencing wild and cultivated cassava and related species reveals extensive interspecific hybridization and genetic diversity.</title>
        <authorList>
            <person name="Bredeson J.V."/>
            <person name="Lyons J.B."/>
            <person name="Prochnik S.E."/>
            <person name="Wu G.A."/>
            <person name="Ha C.M."/>
            <person name="Edsinger-Gonzales E."/>
            <person name="Grimwood J."/>
            <person name="Schmutz J."/>
            <person name="Rabbi I.Y."/>
            <person name="Egesi C."/>
            <person name="Nauluvula P."/>
            <person name="Lebot V."/>
            <person name="Ndunguru J."/>
            <person name="Mkamilo G."/>
            <person name="Bart R.S."/>
            <person name="Setter T.L."/>
            <person name="Gleadow R.M."/>
            <person name="Kulakow P."/>
            <person name="Ferguson M.E."/>
            <person name="Rounsley S."/>
            <person name="Rokhsar D.S."/>
        </authorList>
    </citation>
    <scope>NUCLEOTIDE SEQUENCE [LARGE SCALE GENOMIC DNA]</scope>
    <source>
        <strain evidence="9">cv. AM560-2</strain>
    </source>
</reference>
<dbReference type="AlphaFoldDB" id="A0A2C9UBF5"/>
<dbReference type="PANTHER" id="PTHR21512:SF5">
    <property type="entry name" value="TRAFFICKING PROTEIN PARTICLE COMPLEX SUBUNIT 9"/>
    <property type="match status" value="1"/>
</dbReference>
<organism evidence="8 9">
    <name type="scientific">Manihot esculenta</name>
    <name type="common">Cassava</name>
    <name type="synonym">Jatropha manihot</name>
    <dbReference type="NCBI Taxonomy" id="3983"/>
    <lineage>
        <taxon>Eukaryota</taxon>
        <taxon>Viridiplantae</taxon>
        <taxon>Streptophyta</taxon>
        <taxon>Embryophyta</taxon>
        <taxon>Tracheophyta</taxon>
        <taxon>Spermatophyta</taxon>
        <taxon>Magnoliopsida</taxon>
        <taxon>eudicotyledons</taxon>
        <taxon>Gunneridae</taxon>
        <taxon>Pentapetalae</taxon>
        <taxon>rosids</taxon>
        <taxon>fabids</taxon>
        <taxon>Malpighiales</taxon>
        <taxon>Euphorbiaceae</taxon>
        <taxon>Crotonoideae</taxon>
        <taxon>Manihoteae</taxon>
        <taxon>Manihot</taxon>
    </lineage>
</organism>
<evidence type="ECO:0000259" key="7">
    <source>
        <dbReference type="Pfam" id="PF26283"/>
    </source>
</evidence>
<evidence type="ECO:0000259" key="6">
    <source>
        <dbReference type="Pfam" id="PF26282"/>
    </source>
</evidence>
<dbReference type="InterPro" id="IPR058563">
    <property type="entry name" value="Trs120_TRAPPC9_N"/>
</dbReference>
<feature type="domain" description="Trs120/TRAPPC9 first Ig-like" evidence="5">
    <location>
        <begin position="544"/>
        <end position="644"/>
    </location>
</feature>
<dbReference type="STRING" id="3983.A0A2C9UBF5"/>
<dbReference type="InterPro" id="IPR058568">
    <property type="entry name" value="Ig_TRAPPC9_Trs120_4th"/>
</dbReference>
<gene>
    <name evidence="8" type="ORF">MANES_16G126200v8</name>
</gene>
<dbReference type="Proteomes" id="UP000091857">
    <property type="component" value="Chromosome 16"/>
</dbReference>
<dbReference type="Gramene" id="Manes.16G126200.1.v8.1">
    <property type="protein sequence ID" value="Manes.16G126200.1.v8.1.CDS"/>
    <property type="gene ID" value="Manes.16G126200.v8.1"/>
</dbReference>
<evidence type="ECO:0000259" key="5">
    <source>
        <dbReference type="Pfam" id="PF26254"/>
    </source>
</evidence>
<sequence length="1190" mass="130179">MEPDVSIETSCMIRVAVLPIGPVPPNILRDYYSMFLRYHTISLSSISSFYTEHQKSPFANQPWDNGSLRFKFILGGSPPSPWEDFQSNRKILAIIGVCHCPSSPDLDSVVDQFTAACKSYASALVTRCFFCPCDSQLEDGAKKGEKLKLFPPADRQTLDIHLQTMMQEIAASLLMDFEKWVLQAESAGTILKTPLDSQASLCSEEVIKAKKRRLARAQKTMGDYCLMAGSPVDANAHYSTALELARLTADFFWYAGALEGSVCALLIDQMGQKDAVFEDEVRCRYSSVISHYKKSFTPDNAQRVSPLSFGLEATLKLARFLCRRGITKDVVELLTCAANGAKSLIDASDRLILYVDIARLFGSLGYQRKAAFFSRQVAQLYIQQENSLAAISAMQVLAMTTKAYHVQSRASFNHPRSSEEIGSSCADNWKMHHPSVVSLFESQWSTLQMVVLREILLSAIRAGDPLAAWSAAARLLRSYYPLITPAGQYGLASALNNSAQRLPSGARCADPALPFVRLYSFPFHPCQMDIIKRNPGREDWWAASAPSGPFIYTPFSKGEPNDSSKLELTWIVGEPVHVLVELANPCGFDLRVDSVCLSVHSGNFDAFPVAVDLPPNSSKVIILSGIPTSVGSVTIPGCIVHCFGVITEHLFRDVDNLLLGAAQGLVLSDPFRCCGSPKLRNVLVPNISVVPPLPLLVSHVIGGDGSIVLYEGEIRDVWISLANAGMAPVEEAHISLSGKNQDSVVSIAYETLKSALPLKPGTEVILPVTLKAWQLGPIDPDITGSKLASGSIRRKDGSSPTLLIHYAGPSIDSGDPPKKESVFPPGRRLVVPLHICVLQGLSFVKACLLSMEIPAHVGLNLPKPVCVGNNGSKEAIGSKSKMDGLVKIDPFRGSWGLRFLELELANPTDVVFEICVSVQLANCEDKLDNLSAIEDAAESSYPKTRIDRDYSARVLIPLEHFKLPILEGSFSIKDLQPDGACRSSSFSEKNAKDELNASIKNLISRIKLRWYSGQNSFGELNVKDAIHAALQTSVLDVLLPDPLTFGFRLIRNNVPEESAMHHDSRSEDSVNVHDMTPMEVIVRNNTREIIRMSLSVTCRDVAGENCIEGTKATLLWAGVLNGIAMEVPPLKESKHSFSLHFLIPGEYTLVAAAVIEEVNDILRTRAKTDSVDEPIFCRGPPFHVRVIGTG</sequence>
<accession>A0A2C9UBF5</accession>
<dbReference type="Pfam" id="PF26283">
    <property type="entry name" value="Ig_TRAPPC9-Trs120_4th"/>
    <property type="match status" value="1"/>
</dbReference>
<feature type="domain" description="Trs120/TRAPPC9 N-terminal" evidence="3">
    <location>
        <begin position="9"/>
        <end position="195"/>
    </location>
</feature>
<dbReference type="GO" id="GO:0005802">
    <property type="term" value="C:trans-Golgi network"/>
    <property type="evidence" value="ECO:0000318"/>
    <property type="project" value="GO_Central"/>
</dbReference>
<comment type="subcellular location">
    <subcellularLocation>
        <location evidence="1">Golgi apparatus</location>
    </subcellularLocation>
</comment>
<evidence type="ECO:0000313" key="8">
    <source>
        <dbReference type="EMBL" id="OAY27450.1"/>
    </source>
</evidence>
<keyword evidence="9" id="KW-1185">Reference proteome</keyword>
<dbReference type="Pfam" id="PF26254">
    <property type="entry name" value="Ig_TRAPPC9-Trs120_1st"/>
    <property type="match status" value="1"/>
</dbReference>
<feature type="domain" description="Trs120/TRAPPC9 TPR region" evidence="4">
    <location>
        <begin position="339"/>
        <end position="497"/>
    </location>
</feature>
<evidence type="ECO:0000259" key="4">
    <source>
        <dbReference type="Pfam" id="PF26251"/>
    </source>
</evidence>
<dbReference type="Pfam" id="PF26251">
    <property type="entry name" value="TPR_TRAPPC9-Trs120"/>
    <property type="match status" value="1"/>
</dbReference>
<dbReference type="Pfam" id="PF08626">
    <property type="entry name" value="TRAPPC9-Trs120"/>
    <property type="match status" value="2"/>
</dbReference>
<feature type="domain" description="Trs120/TRAPPC9 third Ig-like" evidence="6">
    <location>
        <begin position="880"/>
        <end position="1038"/>
    </location>
</feature>
<dbReference type="EMBL" id="CM004402">
    <property type="protein sequence ID" value="OAY27450.1"/>
    <property type="molecule type" value="Genomic_DNA"/>
</dbReference>
<dbReference type="OrthoDB" id="27962at2759"/>
<evidence type="ECO:0000256" key="1">
    <source>
        <dbReference type="ARBA" id="ARBA00004555"/>
    </source>
</evidence>
<evidence type="ECO:0000259" key="3">
    <source>
        <dbReference type="Pfam" id="PF08626"/>
    </source>
</evidence>